<accession>A0AA86TQE8</accession>
<dbReference type="Proteomes" id="UP001642409">
    <property type="component" value="Unassembled WGS sequence"/>
</dbReference>
<keyword evidence="3" id="KW-1185">Reference proteome</keyword>
<sequence>MNGSQTFQQFYDRFFECVEKTLSNIVNYIQKNDGTALSIAVLLLSKQQYNVFLAEMSYHMNIQMSQVEAFFFNRISSKFLYIHKQQLVSYPQNSRSTKMNQDNSISFPQIENKQERFQNQVYDQQFQQQFPKALQSAVEIVSGVKVPSCYGYLCPVVQRVQQRYSKFWEVMNRILPEFSEIQLKQYFQKVSAQGSQDFSTQCNSTI</sequence>
<dbReference type="AlphaFoldDB" id="A0AA86TQE8"/>
<comment type="caution">
    <text evidence="1">The sequence shown here is derived from an EMBL/GenBank/DDBJ whole genome shotgun (WGS) entry which is preliminary data.</text>
</comment>
<evidence type="ECO:0000313" key="2">
    <source>
        <dbReference type="EMBL" id="CAL6066471.1"/>
    </source>
</evidence>
<organism evidence="1">
    <name type="scientific">Hexamita inflata</name>
    <dbReference type="NCBI Taxonomy" id="28002"/>
    <lineage>
        <taxon>Eukaryota</taxon>
        <taxon>Metamonada</taxon>
        <taxon>Diplomonadida</taxon>
        <taxon>Hexamitidae</taxon>
        <taxon>Hexamitinae</taxon>
        <taxon>Hexamita</taxon>
    </lineage>
</organism>
<dbReference type="EMBL" id="CATOUU010000264">
    <property type="protein sequence ID" value="CAI9922887.1"/>
    <property type="molecule type" value="Genomic_DNA"/>
</dbReference>
<gene>
    <name evidence="1" type="ORF">HINF_LOCUS10532</name>
    <name evidence="2" type="ORF">HINF_LOCUS52382</name>
</gene>
<dbReference type="EMBL" id="CAXDID020000261">
    <property type="protein sequence ID" value="CAL6066471.1"/>
    <property type="molecule type" value="Genomic_DNA"/>
</dbReference>
<reference evidence="2 3" key="2">
    <citation type="submission" date="2024-07" db="EMBL/GenBank/DDBJ databases">
        <authorList>
            <person name="Akdeniz Z."/>
        </authorList>
    </citation>
    <scope>NUCLEOTIDE SEQUENCE [LARGE SCALE GENOMIC DNA]</scope>
</reference>
<name>A0AA86TQE8_9EUKA</name>
<proteinExistence type="predicted"/>
<protein>
    <submittedName>
        <fullName evidence="2">Hypothetical_protein</fullName>
    </submittedName>
</protein>
<reference evidence="1" key="1">
    <citation type="submission" date="2023-06" db="EMBL/GenBank/DDBJ databases">
        <authorList>
            <person name="Kurt Z."/>
        </authorList>
    </citation>
    <scope>NUCLEOTIDE SEQUENCE</scope>
</reference>
<evidence type="ECO:0000313" key="1">
    <source>
        <dbReference type="EMBL" id="CAI9922887.1"/>
    </source>
</evidence>
<evidence type="ECO:0000313" key="3">
    <source>
        <dbReference type="Proteomes" id="UP001642409"/>
    </source>
</evidence>